<proteinExistence type="predicted"/>
<dbReference type="AlphaFoldDB" id="A0A2T1DFS2"/>
<dbReference type="InterPro" id="IPR001119">
    <property type="entry name" value="SLH_dom"/>
</dbReference>
<comment type="caution">
    <text evidence="3">The sequence shown here is derived from an EMBL/GenBank/DDBJ whole genome shotgun (WGS) entry which is preliminary data.</text>
</comment>
<dbReference type="Pfam" id="PF00395">
    <property type="entry name" value="SLH"/>
    <property type="match status" value="2"/>
</dbReference>
<dbReference type="InterPro" id="IPR051465">
    <property type="entry name" value="Cell_Envelope_Struct_Comp"/>
</dbReference>
<evidence type="ECO:0000259" key="2">
    <source>
        <dbReference type="PROSITE" id="PS51272"/>
    </source>
</evidence>
<organism evidence="3 4">
    <name type="scientific">Phormidesmis priestleyi ULC007</name>
    <dbReference type="NCBI Taxonomy" id="1920490"/>
    <lineage>
        <taxon>Bacteria</taxon>
        <taxon>Bacillati</taxon>
        <taxon>Cyanobacteriota</taxon>
        <taxon>Cyanophyceae</taxon>
        <taxon>Leptolyngbyales</taxon>
        <taxon>Leptolyngbyaceae</taxon>
        <taxon>Phormidesmis</taxon>
    </lineage>
</organism>
<dbReference type="OrthoDB" id="9759810at2"/>
<feature type="chain" id="PRO_5015629599" evidence="1">
    <location>
        <begin position="34"/>
        <end position="414"/>
    </location>
</feature>
<evidence type="ECO:0000313" key="4">
    <source>
        <dbReference type="Proteomes" id="UP000238634"/>
    </source>
</evidence>
<keyword evidence="1" id="KW-0732">Signal</keyword>
<evidence type="ECO:0000256" key="1">
    <source>
        <dbReference type="SAM" id="SignalP"/>
    </source>
</evidence>
<sequence length="414" mass="43301">MSIAFKSGTALLLTLGITASATAPIVFSAPAFAQTTFADVPSNYWASAFIQELASRNIIKGFPDGSFRPTDPVTRAQFAAMIRQAFPNAPKIRSAINFTDVPTDYWAYDAIQFAYTTGFLAGYPGGAFQPNQNIPRAQALVSLTNGLQYTSTNPVETTLQVFRDAADIPGYARGSIAAATERRLVVNYPDVQLLSPNQVETRAETAAFIFQALVSSGQVAAIQSPFIVGQAVTPPQGQVRIPAGTSLSVRYTKADRILLAKNEPNPTPITLEVAQNIVTSTGAVLIPAGSQVAGQLVVSQNQAQFVATQLTVVNGQPIPIDATSNPITTTETIRRGSNTGTILKGAALGSAAAAGISAVTGDRNIKAGEVLIGTGAGALAGLIFGGDRVDLISIQPNSDLNLRLNADLVLPQSQ</sequence>
<feature type="domain" description="SLH" evidence="2">
    <location>
        <begin position="159"/>
        <end position="223"/>
    </location>
</feature>
<evidence type="ECO:0000313" key="3">
    <source>
        <dbReference type="EMBL" id="PSB19307.1"/>
    </source>
</evidence>
<keyword evidence="4" id="KW-1185">Reference proteome</keyword>
<gene>
    <name evidence="3" type="ORF">C7B65_12120</name>
</gene>
<dbReference type="RefSeq" id="WP_073071392.1">
    <property type="nucleotide sequence ID" value="NZ_MPPI01000011.1"/>
</dbReference>
<dbReference type="STRING" id="1920490.GCA_001895925_04527"/>
<protein>
    <submittedName>
        <fullName evidence="3">S-layer protein</fullName>
    </submittedName>
</protein>
<name>A0A2T1DFS2_9CYAN</name>
<dbReference type="PANTHER" id="PTHR43308">
    <property type="entry name" value="OUTER MEMBRANE PROTEIN ALPHA-RELATED"/>
    <property type="match status" value="1"/>
</dbReference>
<feature type="domain" description="SLH" evidence="2">
    <location>
        <begin position="97"/>
        <end position="157"/>
    </location>
</feature>
<reference evidence="3 4" key="1">
    <citation type="submission" date="2018-02" db="EMBL/GenBank/DDBJ databases">
        <authorList>
            <person name="Cohen D.B."/>
            <person name="Kent A.D."/>
        </authorList>
    </citation>
    <scope>NUCLEOTIDE SEQUENCE [LARGE SCALE GENOMIC DNA]</scope>
    <source>
        <strain evidence="3 4">ULC007</strain>
    </source>
</reference>
<dbReference type="PANTHER" id="PTHR43308:SF5">
    <property type="entry name" value="S-LAYER PROTEIN _ PEPTIDOGLYCAN ENDO-BETA-N-ACETYLGLUCOSAMINIDASE"/>
    <property type="match status" value="1"/>
</dbReference>
<reference evidence="3 4" key="2">
    <citation type="submission" date="2018-03" db="EMBL/GenBank/DDBJ databases">
        <title>The ancient ancestry and fast evolution of plastids.</title>
        <authorList>
            <person name="Moore K.R."/>
            <person name="Magnabosco C."/>
            <person name="Momper L."/>
            <person name="Gold D.A."/>
            <person name="Bosak T."/>
            <person name="Fournier G.P."/>
        </authorList>
    </citation>
    <scope>NUCLEOTIDE SEQUENCE [LARGE SCALE GENOMIC DNA]</scope>
    <source>
        <strain evidence="3 4">ULC007</strain>
    </source>
</reference>
<dbReference type="EMBL" id="PVWG01000011">
    <property type="protein sequence ID" value="PSB19307.1"/>
    <property type="molecule type" value="Genomic_DNA"/>
</dbReference>
<dbReference type="Proteomes" id="UP000238634">
    <property type="component" value="Unassembled WGS sequence"/>
</dbReference>
<feature type="signal peptide" evidence="1">
    <location>
        <begin position="1"/>
        <end position="33"/>
    </location>
</feature>
<feature type="domain" description="SLH" evidence="2">
    <location>
        <begin position="33"/>
        <end position="96"/>
    </location>
</feature>
<dbReference type="PROSITE" id="PS51272">
    <property type="entry name" value="SLH"/>
    <property type="match status" value="3"/>
</dbReference>
<accession>A0A2T1DFS2</accession>